<evidence type="ECO:0000256" key="2">
    <source>
        <dbReference type="RuleBase" id="RU362080"/>
    </source>
</evidence>
<evidence type="ECO:0000313" key="3">
    <source>
        <dbReference type="EMBL" id="NNM47298.1"/>
    </source>
</evidence>
<reference evidence="3 4" key="1">
    <citation type="submission" date="2020-04" db="EMBL/GenBank/DDBJ databases">
        <title>Knoellia sp. isolate from air conditioner.</title>
        <authorList>
            <person name="Chea S."/>
            <person name="Kim D.-U."/>
        </authorList>
    </citation>
    <scope>NUCLEOTIDE SEQUENCE [LARGE SCALE GENOMIC DNA]</scope>
    <source>
        <strain evidence="3 4">DB2414S</strain>
    </source>
</reference>
<gene>
    <name evidence="3" type="ORF">HJG52_14970</name>
</gene>
<accession>A0A849HIP3</accession>
<dbReference type="SUPFAM" id="SSF143120">
    <property type="entry name" value="YefM-like"/>
    <property type="match status" value="1"/>
</dbReference>
<dbReference type="InterPro" id="IPR051416">
    <property type="entry name" value="phD-YefM_TA_antitoxins"/>
</dbReference>
<dbReference type="Gene3D" id="3.40.1620.10">
    <property type="entry name" value="YefM-like domain"/>
    <property type="match status" value="1"/>
</dbReference>
<dbReference type="NCBIfam" id="TIGR01552">
    <property type="entry name" value="phd_fam"/>
    <property type="match status" value="1"/>
</dbReference>
<proteinExistence type="inferred from homology"/>
<name>A0A849HIP3_9MICO</name>
<dbReference type="AlphaFoldDB" id="A0A849HIP3"/>
<dbReference type="PANTHER" id="PTHR35377">
    <property type="entry name" value="ANTITOXIN VAPB49-RELATED-RELATED"/>
    <property type="match status" value="1"/>
</dbReference>
<evidence type="ECO:0000313" key="4">
    <source>
        <dbReference type="Proteomes" id="UP000588586"/>
    </source>
</evidence>
<organism evidence="3 4">
    <name type="scientific">Knoellia koreensis</name>
    <dbReference type="NCBI Taxonomy" id="2730921"/>
    <lineage>
        <taxon>Bacteria</taxon>
        <taxon>Bacillati</taxon>
        <taxon>Actinomycetota</taxon>
        <taxon>Actinomycetes</taxon>
        <taxon>Micrococcales</taxon>
        <taxon>Intrasporangiaceae</taxon>
        <taxon>Knoellia</taxon>
    </lineage>
</organism>
<sequence>MRTVKVLEAKTHLSDLLREVEAGEEVVIARGDVPVARLVAVEPGPRELGFVKWTVPDAFFDELPPDELAAWEQSA</sequence>
<comment type="caution">
    <text evidence="3">The sequence shown here is derived from an EMBL/GenBank/DDBJ whole genome shotgun (WGS) entry which is preliminary data.</text>
</comment>
<dbReference type="Proteomes" id="UP000588586">
    <property type="component" value="Unassembled WGS sequence"/>
</dbReference>
<dbReference type="InterPro" id="IPR036165">
    <property type="entry name" value="YefM-like_sf"/>
</dbReference>
<dbReference type="RefSeq" id="WP_171244410.1">
    <property type="nucleotide sequence ID" value="NZ_JABEPQ010000003.1"/>
</dbReference>
<keyword evidence="4" id="KW-1185">Reference proteome</keyword>
<dbReference type="InterPro" id="IPR006442">
    <property type="entry name" value="Antitoxin_Phd/YefM"/>
</dbReference>
<dbReference type="EMBL" id="JABEPQ010000003">
    <property type="protein sequence ID" value="NNM47298.1"/>
    <property type="molecule type" value="Genomic_DNA"/>
</dbReference>
<protein>
    <recommendedName>
        <fullName evidence="2">Antitoxin</fullName>
    </recommendedName>
</protein>
<dbReference type="Pfam" id="PF02604">
    <property type="entry name" value="PhdYeFM_antitox"/>
    <property type="match status" value="1"/>
</dbReference>
<comment type="function">
    <text evidence="2">Antitoxin component of a type II toxin-antitoxin (TA) system.</text>
</comment>
<comment type="similarity">
    <text evidence="1 2">Belongs to the phD/YefM antitoxin family.</text>
</comment>
<evidence type="ECO:0000256" key="1">
    <source>
        <dbReference type="ARBA" id="ARBA00009981"/>
    </source>
</evidence>